<gene>
    <name evidence="8" type="ORF">V6575_03870</name>
</gene>
<feature type="transmembrane region" description="Helical" evidence="7">
    <location>
        <begin position="278"/>
        <end position="301"/>
    </location>
</feature>
<evidence type="ECO:0000256" key="2">
    <source>
        <dbReference type="ARBA" id="ARBA00022475"/>
    </source>
</evidence>
<sequence length="312" mass="33142">MTKDSSATPSALDISTPAAAESGTPPKARKLGGTMRKIPPRGWAGIGVRISKRLKVNRVAMIAAGSAFFIILSIVPALAALVSLYGLLTDPTSLAQQVDNLKGMMPSGGLEIIREELVRLTNRPDKSLGLSFATSIAFAIWSSNRGITALFQAMNVVSDAEETRSFLHIKFLTLMFTFCTIVFGVILINSAVFVPLAFKLVGLGSIYKILAGFLLPLTVVLSAIVGISALYRWGPSEAPVGWRLFSAGSIASALGIVLVSTAYAYFLSNFGDYGATYGSLGAMIGLMIWIFLSTYVVLIGAELNAEIAKFSD</sequence>
<dbReference type="Pfam" id="PF03631">
    <property type="entry name" value="Virul_fac_BrkB"/>
    <property type="match status" value="1"/>
</dbReference>
<comment type="caution">
    <text evidence="8">The sequence shown here is derived from an EMBL/GenBank/DDBJ whole genome shotgun (WGS) entry which is preliminary data.</text>
</comment>
<evidence type="ECO:0000256" key="4">
    <source>
        <dbReference type="ARBA" id="ARBA00022989"/>
    </source>
</evidence>
<keyword evidence="4 7" id="KW-1133">Transmembrane helix</keyword>
<feature type="region of interest" description="Disordered" evidence="6">
    <location>
        <begin position="1"/>
        <end position="34"/>
    </location>
</feature>
<protein>
    <submittedName>
        <fullName evidence="8">YihY/virulence factor BrkB family protein</fullName>
    </submittedName>
</protein>
<dbReference type="RefSeq" id="WP_340272770.1">
    <property type="nucleotide sequence ID" value="NZ_JBAKIA010000002.1"/>
</dbReference>
<dbReference type="Proteomes" id="UP001385499">
    <property type="component" value="Unassembled WGS sequence"/>
</dbReference>
<evidence type="ECO:0000313" key="8">
    <source>
        <dbReference type="EMBL" id="MEJ8473212.1"/>
    </source>
</evidence>
<keyword evidence="5 7" id="KW-0472">Membrane</keyword>
<reference evidence="8 9" key="1">
    <citation type="submission" date="2024-02" db="EMBL/GenBank/DDBJ databases">
        <title>Roseibium algae sp. nov., isolated from marine alga (Grateloupia sp.), showing potential in myo-inositol conversion.</title>
        <authorList>
            <person name="Wang Y."/>
        </authorList>
    </citation>
    <scope>NUCLEOTIDE SEQUENCE [LARGE SCALE GENOMIC DNA]</scope>
    <source>
        <strain evidence="8 9">H3510</strain>
    </source>
</reference>
<feature type="transmembrane region" description="Helical" evidence="7">
    <location>
        <begin position="206"/>
        <end position="230"/>
    </location>
</feature>
<dbReference type="PIRSF" id="PIRSF035875">
    <property type="entry name" value="RNase_BN"/>
    <property type="match status" value="1"/>
</dbReference>
<feature type="transmembrane region" description="Helical" evidence="7">
    <location>
        <begin position="171"/>
        <end position="194"/>
    </location>
</feature>
<keyword evidence="3 7" id="KW-0812">Transmembrane</keyword>
<feature type="transmembrane region" description="Helical" evidence="7">
    <location>
        <begin position="242"/>
        <end position="266"/>
    </location>
</feature>
<proteinExistence type="predicted"/>
<evidence type="ECO:0000256" key="1">
    <source>
        <dbReference type="ARBA" id="ARBA00004651"/>
    </source>
</evidence>
<evidence type="ECO:0000256" key="7">
    <source>
        <dbReference type="SAM" id="Phobius"/>
    </source>
</evidence>
<feature type="transmembrane region" description="Helical" evidence="7">
    <location>
        <begin position="128"/>
        <end position="151"/>
    </location>
</feature>
<dbReference type="PANTHER" id="PTHR30213:SF0">
    <property type="entry name" value="UPF0761 MEMBRANE PROTEIN YIHY"/>
    <property type="match status" value="1"/>
</dbReference>
<comment type="subcellular location">
    <subcellularLocation>
        <location evidence="1">Cell membrane</location>
        <topology evidence="1">Multi-pass membrane protein</topology>
    </subcellularLocation>
</comment>
<dbReference type="EMBL" id="JBAKIA010000002">
    <property type="protein sequence ID" value="MEJ8473212.1"/>
    <property type="molecule type" value="Genomic_DNA"/>
</dbReference>
<evidence type="ECO:0000256" key="5">
    <source>
        <dbReference type="ARBA" id="ARBA00023136"/>
    </source>
</evidence>
<evidence type="ECO:0000256" key="6">
    <source>
        <dbReference type="SAM" id="MobiDB-lite"/>
    </source>
</evidence>
<keyword evidence="2" id="KW-1003">Cell membrane</keyword>
<evidence type="ECO:0000313" key="9">
    <source>
        <dbReference type="Proteomes" id="UP001385499"/>
    </source>
</evidence>
<organism evidence="8 9">
    <name type="scientific">Roseibium algae</name>
    <dbReference type="NCBI Taxonomy" id="3123038"/>
    <lineage>
        <taxon>Bacteria</taxon>
        <taxon>Pseudomonadati</taxon>
        <taxon>Pseudomonadota</taxon>
        <taxon>Alphaproteobacteria</taxon>
        <taxon>Hyphomicrobiales</taxon>
        <taxon>Stappiaceae</taxon>
        <taxon>Roseibium</taxon>
    </lineage>
</organism>
<feature type="transmembrane region" description="Helical" evidence="7">
    <location>
        <begin position="59"/>
        <end position="88"/>
    </location>
</feature>
<dbReference type="PANTHER" id="PTHR30213">
    <property type="entry name" value="INNER MEMBRANE PROTEIN YHJD"/>
    <property type="match status" value="1"/>
</dbReference>
<keyword evidence="9" id="KW-1185">Reference proteome</keyword>
<name>A0ABU8TGC1_9HYPH</name>
<evidence type="ECO:0000256" key="3">
    <source>
        <dbReference type="ARBA" id="ARBA00022692"/>
    </source>
</evidence>
<dbReference type="InterPro" id="IPR017039">
    <property type="entry name" value="Virul_fac_BrkB"/>
</dbReference>
<dbReference type="NCBIfam" id="TIGR00765">
    <property type="entry name" value="yihY_not_rbn"/>
    <property type="match status" value="1"/>
</dbReference>
<accession>A0ABU8TGC1</accession>